<gene>
    <name evidence="2" type="ORF">PYV00_01915</name>
</gene>
<proteinExistence type="predicted"/>
<dbReference type="RefSeq" id="WP_275226553.1">
    <property type="nucleotide sequence ID" value="NZ_JARESE010000001.1"/>
</dbReference>
<protein>
    <recommendedName>
        <fullName evidence="4">Glycosyl transferase family 11</fullName>
    </recommendedName>
</protein>
<organism evidence="2 3">
    <name type="scientific">Novosphingobium album</name>
    <name type="common">ex Liu et al. 2023</name>
    <dbReference type="NCBI Taxonomy" id="3031130"/>
    <lineage>
        <taxon>Bacteria</taxon>
        <taxon>Pseudomonadati</taxon>
        <taxon>Pseudomonadota</taxon>
        <taxon>Alphaproteobacteria</taxon>
        <taxon>Sphingomonadales</taxon>
        <taxon>Sphingomonadaceae</taxon>
        <taxon>Novosphingobium</taxon>
    </lineage>
</organism>
<feature type="transmembrane region" description="Helical" evidence="1">
    <location>
        <begin position="20"/>
        <end position="43"/>
    </location>
</feature>
<keyword evidence="1" id="KW-1133">Transmembrane helix</keyword>
<accession>A0ABT5WNG1</accession>
<keyword evidence="3" id="KW-1185">Reference proteome</keyword>
<keyword evidence="1" id="KW-0812">Transmembrane</keyword>
<evidence type="ECO:0008006" key="4">
    <source>
        <dbReference type="Google" id="ProtNLM"/>
    </source>
</evidence>
<reference evidence="2 3" key="1">
    <citation type="submission" date="2023-03" db="EMBL/GenBank/DDBJ databases">
        <title>NovoSphingobium album sp. nov. isolated from polycyclic aromatic hydrocarbons- and heavy-metal polluted soil.</title>
        <authorList>
            <person name="Liu Z."/>
            <person name="Wang K."/>
        </authorList>
    </citation>
    <scope>NUCLEOTIDE SEQUENCE [LARGE SCALE GENOMIC DNA]</scope>
    <source>
        <strain evidence="2 3">H3SJ31-1</strain>
    </source>
</reference>
<keyword evidence="1" id="KW-0472">Membrane</keyword>
<dbReference type="EMBL" id="JARESE010000001">
    <property type="protein sequence ID" value="MDE8650473.1"/>
    <property type="molecule type" value="Genomic_DNA"/>
</dbReference>
<comment type="caution">
    <text evidence="2">The sequence shown here is derived from an EMBL/GenBank/DDBJ whole genome shotgun (WGS) entry which is preliminary data.</text>
</comment>
<name>A0ABT5WNG1_9SPHN</name>
<dbReference type="Proteomes" id="UP001216253">
    <property type="component" value="Unassembled WGS sequence"/>
</dbReference>
<evidence type="ECO:0000313" key="3">
    <source>
        <dbReference type="Proteomes" id="UP001216253"/>
    </source>
</evidence>
<evidence type="ECO:0000313" key="2">
    <source>
        <dbReference type="EMBL" id="MDE8650473.1"/>
    </source>
</evidence>
<evidence type="ECO:0000256" key="1">
    <source>
        <dbReference type="SAM" id="Phobius"/>
    </source>
</evidence>
<sequence length="306" mass="33658">MNGKIVPFVYASLPSRHDFGLIRLGGAGLGNCFFVYFAAFVMARKLGRPLVAPEWSHLRLAAMLRGVRDLRRYGLLLRAAPDEWTGEARLRALLRLLRPHETVATGPAITREAMAEGPLRVVLGDYTFDGLGAHRDAIRARLIEISRSPRPMPRWGSEGYAAVHVRLGDFFPPSEDPNERDDFNRRIAFDWYRGAIAGVRRRRPDMPIRLYSDGSDGELAPLLDLPGISVRRGPDALSDLIGLASASLLIGSNSTFSRWAAFLGDMPSIWRAPPGGGESPVSRDTPLLVIDNDFGRIKGLPPGPPC</sequence>